<name>A0ABD2VXZ4_9HYME</name>
<dbReference type="InterPro" id="IPR035969">
    <property type="entry name" value="Rab-GAP_TBC_sf"/>
</dbReference>
<dbReference type="Gene3D" id="1.10.8.270">
    <property type="entry name" value="putative rabgap domain of human tbc1 domain family member 14 like domains"/>
    <property type="match status" value="1"/>
</dbReference>
<feature type="compositionally biased region" description="Low complexity" evidence="4">
    <location>
        <begin position="1002"/>
        <end position="1015"/>
    </location>
</feature>
<evidence type="ECO:0000256" key="2">
    <source>
        <dbReference type="ARBA" id="ARBA00023054"/>
    </source>
</evidence>
<dbReference type="SUPFAM" id="SSF47923">
    <property type="entry name" value="Ypt/Rab-GAP domain of gyp1p"/>
    <property type="match status" value="2"/>
</dbReference>
<keyword evidence="1" id="KW-0343">GTPase activation</keyword>
<sequence length="1050" mass="119273">MEDSLSVKSTESVATSDEYEFVSDKGTIRQSRSLLESPMLKIPNNGNLEDLQNNLHEVLNEESKMNEKADNKIEMTTVQQTKTIGQSKFYDVAPIATTPEKQDEMKPDNYEDDYELTILSDEQQEYTKFDAITYFGAAGIDAPKSEIEIQRNMRLLTEQNTIAIKVSLSVPSCSSGSVIMYEAATQKPINSYEVHRIVFYARGESNGPCASCFAFTWTHGDSQDTAIFQCLIFRCDIPEAVRQVSSCFAKAFNRYPRSLTSSMTGSEFNNGFNPASDKINSRVFIFEVTLEIKEEDGKGAYNTVPKDRNFFKLRSNVSKQVCLSIQQVKEGGINLEIERCFGVLVSPGRNVKQSDMRLLEMQITSSPMVMDGQNYNVCGKWDPADPALEALNIETSREGSIPMTVAVDLVIRGIREPVRFVIETSARIFPQNERFWYLNKKNLVQQFCVNAKEIIINEGNEVHYEVTNIDTSGEIDRNRLNLALNLASLIRSPSSTSIDTLTPKEDLESVLSDGDEPMLSGTGIVSKDCSADVLASWSAVLENWQINEPRTKLLIKLTRQGIPEALRGEVWQRLSNCDNSEEMFDKYRTLITKESSCESVILRDINRTFPAHDFFKDIAGQDSLYRISKAYAIYDEEVGYCQGLSFLVASLLLHMPEEQAFCVLVKLMFDYGLRDLYKDRFDNLHMRFYQLNRLMEDQLPDLYKHFCDRGIETHMFAAQWFLTLFTARFPLYLVFHILDVFLIQGLDTLFQVALALLTFSKKELLQLDFESTLKYFRVHLPKRCRNEEVSRYIMKLACSITLKKLKKYEAEFMALKEAQDSAEEFGNEVEQLREAVSRSDEEKQRLETELAQVKEMLQREVSRAETDAKRNSTIIVEYKQICQRLEDDYNTAKASLNDLRMKISKCEKCACHTDETDNASSNSSSDSASRADPVLSRAQERVRELELELAQTKLAHVEAQCNNQDLEHQLHAVQAELQAARNSWLSKTLSSIKEATNKRDQQQSSQQQSGGAAQAPGNSLINANFLRRDSAPVGNDLRLGGHHQGFKEAI</sequence>
<feature type="region of interest" description="Disordered" evidence="4">
    <location>
        <begin position="995"/>
        <end position="1017"/>
    </location>
</feature>
<dbReference type="FunFam" id="1.10.8.270:FF:000001">
    <property type="entry name" value="TBC1 domain family member 1"/>
    <property type="match status" value="1"/>
</dbReference>
<accession>A0ABD2VXZ4</accession>
<dbReference type="FunFam" id="1.10.10.750:FF:000003">
    <property type="entry name" value="GTPase activating protein (Evi5)"/>
    <property type="match status" value="1"/>
</dbReference>
<dbReference type="Pfam" id="PF12473">
    <property type="entry name" value="DUF3694"/>
    <property type="match status" value="1"/>
</dbReference>
<dbReference type="Proteomes" id="UP001627154">
    <property type="component" value="Unassembled WGS sequence"/>
</dbReference>
<evidence type="ECO:0000256" key="4">
    <source>
        <dbReference type="SAM" id="MobiDB-lite"/>
    </source>
</evidence>
<dbReference type="PANTHER" id="PTHR47219:SF9">
    <property type="entry name" value="GTPASE ACTIVATING PROTEIN AND CENTROSOME-ASSOCIATED, ISOFORM B"/>
    <property type="match status" value="1"/>
</dbReference>
<keyword evidence="2 3" id="KW-0175">Coiled coil</keyword>
<dbReference type="CDD" id="cd01211">
    <property type="entry name" value="PTB_Rab6GAP"/>
    <property type="match status" value="1"/>
</dbReference>
<dbReference type="EMBL" id="JBJJXI010000157">
    <property type="protein sequence ID" value="KAL3385449.1"/>
    <property type="molecule type" value="Genomic_DNA"/>
</dbReference>
<evidence type="ECO:0000256" key="3">
    <source>
        <dbReference type="SAM" id="Coils"/>
    </source>
</evidence>
<reference evidence="6 7" key="1">
    <citation type="journal article" date="2024" name="bioRxiv">
        <title>A reference genome for Trichogramma kaykai: A tiny desert-dwelling parasitoid wasp with competing sex-ratio distorters.</title>
        <authorList>
            <person name="Culotta J."/>
            <person name="Lindsey A.R."/>
        </authorList>
    </citation>
    <scope>NUCLEOTIDE SEQUENCE [LARGE SCALE GENOMIC DNA]</scope>
    <source>
        <strain evidence="6 7">KSX58</strain>
    </source>
</reference>
<dbReference type="AlphaFoldDB" id="A0ABD2VXZ4"/>
<dbReference type="PANTHER" id="PTHR47219">
    <property type="entry name" value="RAB GTPASE-ACTIVATING PROTEIN 1-LIKE"/>
    <property type="match status" value="1"/>
</dbReference>
<comment type="caution">
    <text evidence="6">The sequence shown here is derived from an EMBL/GenBank/DDBJ whole genome shotgun (WGS) entry which is preliminary data.</text>
</comment>
<organism evidence="6 7">
    <name type="scientific">Trichogramma kaykai</name>
    <dbReference type="NCBI Taxonomy" id="54128"/>
    <lineage>
        <taxon>Eukaryota</taxon>
        <taxon>Metazoa</taxon>
        <taxon>Ecdysozoa</taxon>
        <taxon>Arthropoda</taxon>
        <taxon>Hexapoda</taxon>
        <taxon>Insecta</taxon>
        <taxon>Pterygota</taxon>
        <taxon>Neoptera</taxon>
        <taxon>Endopterygota</taxon>
        <taxon>Hymenoptera</taxon>
        <taxon>Apocrita</taxon>
        <taxon>Proctotrupomorpha</taxon>
        <taxon>Chalcidoidea</taxon>
        <taxon>Trichogrammatidae</taxon>
        <taxon>Trichogramma</taxon>
    </lineage>
</organism>
<evidence type="ECO:0000313" key="6">
    <source>
        <dbReference type="EMBL" id="KAL3385449.1"/>
    </source>
</evidence>
<evidence type="ECO:0000313" key="7">
    <source>
        <dbReference type="Proteomes" id="UP001627154"/>
    </source>
</evidence>
<dbReference type="SMART" id="SM00164">
    <property type="entry name" value="TBC"/>
    <property type="match status" value="1"/>
</dbReference>
<feature type="domain" description="Rab-GAP TBC" evidence="5">
    <location>
        <begin position="561"/>
        <end position="745"/>
    </location>
</feature>
<dbReference type="InterPro" id="IPR022164">
    <property type="entry name" value="Kinesin-like"/>
</dbReference>
<feature type="region of interest" description="Disordered" evidence="4">
    <location>
        <begin position="913"/>
        <end position="937"/>
    </location>
</feature>
<gene>
    <name evidence="6" type="ORF">TKK_019013</name>
</gene>
<proteinExistence type="predicted"/>
<dbReference type="FunFam" id="1.10.472.80:FF:000027">
    <property type="entry name" value="GTPase activating protein (Evi5)"/>
    <property type="match status" value="1"/>
</dbReference>
<dbReference type="InterPro" id="IPR050302">
    <property type="entry name" value="Rab_GAP_TBC_domain"/>
</dbReference>
<protein>
    <recommendedName>
        <fullName evidence="5">Rab-GAP TBC domain-containing protein</fullName>
    </recommendedName>
</protein>
<dbReference type="Gene3D" id="1.10.472.80">
    <property type="entry name" value="Ypt/Rab-GAP domain of gyp1p, domain 3"/>
    <property type="match status" value="1"/>
</dbReference>
<feature type="compositionally biased region" description="Low complexity" evidence="4">
    <location>
        <begin position="918"/>
        <end position="928"/>
    </location>
</feature>
<dbReference type="Gene3D" id="2.30.29.30">
    <property type="entry name" value="Pleckstrin-homology domain (PH domain)/Phosphotyrosine-binding domain (PTB)"/>
    <property type="match status" value="1"/>
</dbReference>
<feature type="coiled-coil region" evidence="3">
    <location>
        <begin position="815"/>
        <end position="902"/>
    </location>
</feature>
<evidence type="ECO:0000259" key="5">
    <source>
        <dbReference type="PROSITE" id="PS50086"/>
    </source>
</evidence>
<dbReference type="SUPFAM" id="SSF50729">
    <property type="entry name" value="PH domain-like"/>
    <property type="match status" value="1"/>
</dbReference>
<dbReference type="InterPro" id="IPR011993">
    <property type="entry name" value="PH-like_dom_sf"/>
</dbReference>
<dbReference type="Gene3D" id="1.10.10.750">
    <property type="entry name" value="Ypt/Rab-GAP domain of gyp1p, domain 1"/>
    <property type="match status" value="1"/>
</dbReference>
<dbReference type="GO" id="GO:0005096">
    <property type="term" value="F:GTPase activator activity"/>
    <property type="evidence" value="ECO:0007669"/>
    <property type="project" value="UniProtKB-KW"/>
</dbReference>
<evidence type="ECO:0000256" key="1">
    <source>
        <dbReference type="ARBA" id="ARBA00022468"/>
    </source>
</evidence>
<dbReference type="Pfam" id="PF00566">
    <property type="entry name" value="RabGAP-TBC"/>
    <property type="match status" value="1"/>
</dbReference>
<keyword evidence="7" id="KW-1185">Reference proteome</keyword>
<dbReference type="InterPro" id="IPR000195">
    <property type="entry name" value="Rab-GAP-TBC_dom"/>
</dbReference>
<dbReference type="PROSITE" id="PS50086">
    <property type="entry name" value="TBC_RABGAP"/>
    <property type="match status" value="1"/>
</dbReference>